<gene>
    <name evidence="3" type="ORF">SAMN05444169_2320</name>
</gene>
<evidence type="ECO:0000313" key="3">
    <source>
        <dbReference type="EMBL" id="SHG41338.1"/>
    </source>
</evidence>
<dbReference type="Proteomes" id="UP000190675">
    <property type="component" value="Chromosome I"/>
</dbReference>
<evidence type="ECO:0000313" key="4">
    <source>
        <dbReference type="Proteomes" id="UP000190675"/>
    </source>
</evidence>
<evidence type="ECO:0000256" key="1">
    <source>
        <dbReference type="SAM" id="MobiDB-lite"/>
    </source>
</evidence>
<protein>
    <recommendedName>
        <fullName evidence="5">Porin</fullName>
    </recommendedName>
</protein>
<dbReference type="RefSeq" id="WP_079566091.1">
    <property type="nucleotide sequence ID" value="NZ_LT670818.1"/>
</dbReference>
<organism evidence="3 4">
    <name type="scientific">Bradyrhizobium erythrophlei</name>
    <dbReference type="NCBI Taxonomy" id="1437360"/>
    <lineage>
        <taxon>Bacteria</taxon>
        <taxon>Pseudomonadati</taxon>
        <taxon>Pseudomonadota</taxon>
        <taxon>Alphaproteobacteria</taxon>
        <taxon>Hyphomicrobiales</taxon>
        <taxon>Nitrobacteraceae</taxon>
        <taxon>Bradyrhizobium</taxon>
    </lineage>
</organism>
<dbReference type="AlphaFoldDB" id="A0A1M5JLD9"/>
<evidence type="ECO:0000256" key="2">
    <source>
        <dbReference type="SAM" id="SignalP"/>
    </source>
</evidence>
<feature type="chain" id="PRO_5013042057" description="Porin" evidence="2">
    <location>
        <begin position="28"/>
        <end position="551"/>
    </location>
</feature>
<reference evidence="3 4" key="1">
    <citation type="submission" date="2016-11" db="EMBL/GenBank/DDBJ databases">
        <authorList>
            <person name="Jaros S."/>
            <person name="Januszkiewicz K."/>
            <person name="Wedrychowicz H."/>
        </authorList>
    </citation>
    <scope>NUCLEOTIDE SEQUENCE [LARGE SCALE GENOMIC DNA]</scope>
    <source>
        <strain evidence="3 4">GAS242</strain>
    </source>
</reference>
<feature type="signal peptide" evidence="2">
    <location>
        <begin position="1"/>
        <end position="27"/>
    </location>
</feature>
<name>A0A1M5JLD9_9BRAD</name>
<proteinExistence type="predicted"/>
<feature type="region of interest" description="Disordered" evidence="1">
    <location>
        <begin position="53"/>
        <end position="79"/>
    </location>
</feature>
<sequence length="551" mass="58146">MTIKNRLHAVLLAAFAGATLVPAYAVADDAQSARLQRQIDALQSQLQSLQKQVSETKKAQREASAQAAQAPAAQAQTGGPQLPFKAPIAMPGGVKMTWGGFLAAEAVYRQHNTVSDIGTPFASIPYPFSPQYKEPEFRGTARQSRISLLVEGALDPVQKLAGYYEMDFLGVGVTSNYNESNSWAPRLRQGYLTYDNSDWGFHLLAGQSWSLLTQNTVGITPRKENIPLTIDANYIAGFDYTRNWQIRAVKDFGPTVSLGVSIENPASQVYASSGAIANGGSLNGLIVNWANAGSSFLGSGGFANNFNTETAPDIIGKAVFDPGWGHYELFGLARFFTDGVFTCNPALVPANGVCPFTTANVGTANSHVTVGEGVGGSVLLPVVPKLLDLQGSVLYGRGIGRYGAAQLSDVVVASDGTLSPITAWHAMVGAVGHPAAGLDIYAYAGTERANGNVFSSAAGPTGFGVTTLSNAGCGIVTGASFTGGTSNCAAVNKEVDMATVGFWQNLYKGDYGRVATGFQYQYIRRKSFDGVPGPVSTSDNVVMSSLRYYPF</sequence>
<accession>A0A1M5JLD9</accession>
<evidence type="ECO:0008006" key="5">
    <source>
        <dbReference type="Google" id="ProtNLM"/>
    </source>
</evidence>
<dbReference type="EMBL" id="LT670818">
    <property type="protein sequence ID" value="SHG41338.1"/>
    <property type="molecule type" value="Genomic_DNA"/>
</dbReference>
<dbReference type="OrthoDB" id="128078at2"/>
<keyword evidence="2" id="KW-0732">Signal</keyword>
<feature type="compositionally biased region" description="Low complexity" evidence="1">
    <location>
        <begin position="62"/>
        <end position="76"/>
    </location>
</feature>